<organism evidence="2 3">
    <name type="scientific">Candidatus Manganitrophus noduliformans</name>
    <dbReference type="NCBI Taxonomy" id="2606439"/>
    <lineage>
        <taxon>Bacteria</taxon>
        <taxon>Pseudomonadati</taxon>
        <taxon>Nitrospirota</taxon>
        <taxon>Nitrospiria</taxon>
        <taxon>Candidatus Troglogloeales</taxon>
        <taxon>Candidatus Manganitrophaceae</taxon>
        <taxon>Candidatus Manganitrophus</taxon>
    </lineage>
</organism>
<evidence type="ECO:0000313" key="3">
    <source>
        <dbReference type="Proteomes" id="UP000534783"/>
    </source>
</evidence>
<gene>
    <name evidence="2" type="ORF">MNODULE_22110</name>
</gene>
<dbReference type="InterPro" id="IPR006665">
    <property type="entry name" value="OmpA-like"/>
</dbReference>
<protein>
    <submittedName>
        <fullName evidence="2">OmpA family protein</fullName>
    </submittedName>
</protein>
<proteinExistence type="predicted"/>
<accession>A0A7X6DV09</accession>
<reference evidence="2 3" key="1">
    <citation type="journal article" date="2020" name="Nature">
        <title>Bacterial chemolithoautotrophy via manganese oxidation.</title>
        <authorList>
            <person name="Yu H."/>
            <person name="Leadbetter J.R."/>
        </authorList>
    </citation>
    <scope>NUCLEOTIDE SEQUENCE [LARGE SCALE GENOMIC DNA]</scope>
    <source>
        <strain evidence="2 3">Mn-1</strain>
    </source>
</reference>
<name>A0A7X6DV09_9BACT</name>
<feature type="domain" description="OmpA-like" evidence="1">
    <location>
        <begin position="104"/>
        <end position="176"/>
    </location>
</feature>
<dbReference type="SUPFAM" id="SSF103088">
    <property type="entry name" value="OmpA-like"/>
    <property type="match status" value="1"/>
</dbReference>
<evidence type="ECO:0000313" key="2">
    <source>
        <dbReference type="EMBL" id="NKE73458.1"/>
    </source>
</evidence>
<dbReference type="InterPro" id="IPR036737">
    <property type="entry name" value="OmpA-like_sf"/>
</dbReference>
<evidence type="ECO:0000259" key="1">
    <source>
        <dbReference type="Pfam" id="PF00691"/>
    </source>
</evidence>
<dbReference type="EMBL" id="VTOW01000007">
    <property type="protein sequence ID" value="NKE73458.1"/>
    <property type="molecule type" value="Genomic_DNA"/>
</dbReference>
<comment type="caution">
    <text evidence="2">The sequence shown here is derived from an EMBL/GenBank/DDBJ whole genome shotgun (WGS) entry which is preliminary data.</text>
</comment>
<dbReference type="Gene3D" id="3.30.1330.60">
    <property type="entry name" value="OmpA-like domain"/>
    <property type="match status" value="1"/>
</dbReference>
<dbReference type="AlphaFoldDB" id="A0A7X6DV09"/>
<keyword evidence="3" id="KW-1185">Reference proteome</keyword>
<dbReference type="Proteomes" id="UP000534783">
    <property type="component" value="Unassembled WGS sequence"/>
</dbReference>
<sequence>MTAAITVWSMRNSSFTGCGRLFRNLFLKKGGESMVFGFDVPGTGIEHYLHVEQHVLVEHHQSISLHPLLKRPAVAIRLAPPEATNEASSDERTETARTKEVVLYFDRQSAEVRADERVKLDLFTQGDRVTLIGMASPEGSADQNRALSRRRAKAAEAMLLRRGVVIDRIVSTGAERCNEEEESAWKCRRVCVSERGICDGESK</sequence>
<dbReference type="Pfam" id="PF00691">
    <property type="entry name" value="OmpA"/>
    <property type="match status" value="1"/>
</dbReference>